<dbReference type="Proteomes" id="UP000717328">
    <property type="component" value="Unassembled WGS sequence"/>
</dbReference>
<gene>
    <name evidence="9" type="ORF">H0H81_000973</name>
</gene>
<accession>A0A9P7KI21</accession>
<dbReference type="PANTHER" id="PTHR28538">
    <property type="entry name" value="INTEGRAL INNER NUCLEAR MEMBRANE PROTEIN IMA1"/>
    <property type="match status" value="1"/>
</dbReference>
<dbReference type="EMBL" id="JABCKI010000058">
    <property type="protein sequence ID" value="KAG5653351.1"/>
    <property type="molecule type" value="Genomic_DNA"/>
</dbReference>
<evidence type="ECO:0000256" key="6">
    <source>
        <dbReference type="SAM" id="MobiDB-lite"/>
    </source>
</evidence>
<keyword evidence="2 7" id="KW-0812">Transmembrane</keyword>
<comment type="subcellular location">
    <subcellularLocation>
        <location evidence="1">Nucleus inner membrane</location>
        <topology evidence="1">Multi-pass membrane protein</topology>
    </subcellularLocation>
</comment>
<dbReference type="Pfam" id="PF09779">
    <property type="entry name" value="Ima1_N"/>
    <property type="match status" value="1"/>
</dbReference>
<name>A0A9P7KI21_9AGAR</name>
<feature type="domain" description="Ima1 N-terminal" evidence="8">
    <location>
        <begin position="2"/>
        <end position="87"/>
    </location>
</feature>
<dbReference type="InterPro" id="IPR042321">
    <property type="entry name" value="Ima1"/>
</dbReference>
<dbReference type="GO" id="GO:0034992">
    <property type="term" value="C:microtubule organizing center attachment site"/>
    <property type="evidence" value="ECO:0007669"/>
    <property type="project" value="TreeGrafter"/>
</dbReference>
<dbReference type="GO" id="GO:0044732">
    <property type="term" value="C:mitotic spindle pole body"/>
    <property type="evidence" value="ECO:0007669"/>
    <property type="project" value="TreeGrafter"/>
</dbReference>
<dbReference type="GO" id="GO:0005637">
    <property type="term" value="C:nuclear inner membrane"/>
    <property type="evidence" value="ECO:0007669"/>
    <property type="project" value="UniProtKB-SubCell"/>
</dbReference>
<dbReference type="PANTHER" id="PTHR28538:SF1">
    <property type="entry name" value="INTEGRAL INNER NUCLEAR MEMBRANE PROTEIN IMA1"/>
    <property type="match status" value="1"/>
</dbReference>
<keyword evidence="4 7" id="KW-0472">Membrane</keyword>
<feature type="transmembrane region" description="Helical" evidence="7">
    <location>
        <begin position="141"/>
        <end position="161"/>
    </location>
</feature>
<keyword evidence="10" id="KW-1185">Reference proteome</keyword>
<proteinExistence type="predicted"/>
<reference evidence="9" key="1">
    <citation type="submission" date="2021-02" db="EMBL/GenBank/DDBJ databases">
        <authorList>
            <person name="Nieuwenhuis M."/>
            <person name="Van De Peppel L.J.J."/>
        </authorList>
    </citation>
    <scope>NUCLEOTIDE SEQUENCE</scope>
    <source>
        <strain evidence="9">D49</strain>
    </source>
</reference>
<evidence type="ECO:0000256" key="2">
    <source>
        <dbReference type="ARBA" id="ARBA00022692"/>
    </source>
</evidence>
<feature type="compositionally biased region" description="Polar residues" evidence="6">
    <location>
        <begin position="291"/>
        <end position="307"/>
    </location>
</feature>
<dbReference type="GO" id="GO:0034506">
    <property type="term" value="C:chromosome, centromeric core domain"/>
    <property type="evidence" value="ECO:0007669"/>
    <property type="project" value="TreeGrafter"/>
</dbReference>
<comment type="caution">
    <text evidence="9">The sequence shown here is derived from an EMBL/GenBank/DDBJ whole genome shotgun (WGS) entry which is preliminary data.</text>
</comment>
<evidence type="ECO:0000256" key="4">
    <source>
        <dbReference type="ARBA" id="ARBA00023136"/>
    </source>
</evidence>
<evidence type="ECO:0000256" key="1">
    <source>
        <dbReference type="ARBA" id="ARBA00004473"/>
    </source>
</evidence>
<evidence type="ECO:0000313" key="10">
    <source>
        <dbReference type="Proteomes" id="UP000717328"/>
    </source>
</evidence>
<feature type="transmembrane region" description="Helical" evidence="7">
    <location>
        <begin position="438"/>
        <end position="457"/>
    </location>
</feature>
<evidence type="ECO:0000256" key="3">
    <source>
        <dbReference type="ARBA" id="ARBA00022989"/>
    </source>
</evidence>
<dbReference type="OrthoDB" id="5966927at2759"/>
<evidence type="ECO:0000256" key="5">
    <source>
        <dbReference type="ARBA" id="ARBA00023242"/>
    </source>
</evidence>
<feature type="transmembrane region" description="Helical" evidence="7">
    <location>
        <begin position="215"/>
        <end position="233"/>
    </location>
</feature>
<evidence type="ECO:0000256" key="7">
    <source>
        <dbReference type="SAM" id="Phobius"/>
    </source>
</evidence>
<protein>
    <recommendedName>
        <fullName evidence="8">Ima1 N-terminal domain-containing protein</fullName>
    </recommendedName>
</protein>
<dbReference type="GO" id="GO:0071765">
    <property type="term" value="P:nuclear inner membrane organization"/>
    <property type="evidence" value="ECO:0007669"/>
    <property type="project" value="InterPro"/>
</dbReference>
<feature type="region of interest" description="Disordered" evidence="6">
    <location>
        <begin position="289"/>
        <end position="312"/>
    </location>
</feature>
<dbReference type="AlphaFoldDB" id="A0A9P7KI21"/>
<dbReference type="InterPro" id="IPR018617">
    <property type="entry name" value="Ima1_N"/>
</dbReference>
<keyword evidence="3 7" id="KW-1133">Transmembrane helix</keyword>
<evidence type="ECO:0000259" key="8">
    <source>
        <dbReference type="Pfam" id="PF09779"/>
    </source>
</evidence>
<sequence>MHVESMNSNSFAKRASTRQDQLPTMYGKGPFCHTCQSNQLLIINLLSNYLPSPDDPEHTARLDMLPEYRESLHLRYPPVCEACRPAVDDEIRRKDNMARTKALGAWLNESKGKERQRRVSEVPREPEKVTTEIVVWRVRGVLWATTFVIAVLWNLAGILGVRFTYGLSLLQPALPGVILLSLLWTVWDPTYLSLQRAKRQGRDVRVRGKNLYIKMQMTAWLSRLITSILLILPRYNLDWVHPILSPPGNRICSMVALFLELMTFTVSFMVLRLHQPPAIRLLNTHTHKASLSRSTTPQTSTRGSTPSLGLGHPTATDPDFLAALSLSSKPVMTPVNPIFGLPSLMSATTPSQITHVTDSDVMDWTPTDTTSCCKSNTVQYDDGSWIRPQRFFAPEKPTGLEGLFERTLLVIDDMPTNVAGEGNSHVSFLTRKHVQSWWWVYLALLVSIVGTICKMQYVHIPRVYEPQTPSM</sequence>
<reference evidence="9" key="2">
    <citation type="submission" date="2021-10" db="EMBL/GenBank/DDBJ databases">
        <title>Phylogenomics reveals ancestral predisposition of the termite-cultivated fungus Termitomyces towards a domesticated lifestyle.</title>
        <authorList>
            <person name="Auxier B."/>
            <person name="Grum-Grzhimaylo A."/>
            <person name="Cardenas M.E."/>
            <person name="Lodge J.D."/>
            <person name="Laessoe T."/>
            <person name="Pedersen O."/>
            <person name="Smith M.E."/>
            <person name="Kuyper T.W."/>
            <person name="Franco-Molano E.A."/>
            <person name="Baroni T.J."/>
            <person name="Aanen D.K."/>
        </authorList>
    </citation>
    <scope>NUCLEOTIDE SEQUENCE</scope>
    <source>
        <strain evidence="9">D49</strain>
    </source>
</reference>
<feature type="transmembrane region" description="Helical" evidence="7">
    <location>
        <begin position="253"/>
        <end position="271"/>
    </location>
</feature>
<keyword evidence="5" id="KW-0539">Nucleus</keyword>
<feature type="transmembrane region" description="Helical" evidence="7">
    <location>
        <begin position="173"/>
        <end position="194"/>
    </location>
</feature>
<evidence type="ECO:0000313" key="9">
    <source>
        <dbReference type="EMBL" id="KAG5653351.1"/>
    </source>
</evidence>
<organism evidence="9 10">
    <name type="scientific">Sphagnurus paluster</name>
    <dbReference type="NCBI Taxonomy" id="117069"/>
    <lineage>
        <taxon>Eukaryota</taxon>
        <taxon>Fungi</taxon>
        <taxon>Dikarya</taxon>
        <taxon>Basidiomycota</taxon>
        <taxon>Agaricomycotina</taxon>
        <taxon>Agaricomycetes</taxon>
        <taxon>Agaricomycetidae</taxon>
        <taxon>Agaricales</taxon>
        <taxon>Tricholomatineae</taxon>
        <taxon>Lyophyllaceae</taxon>
        <taxon>Sphagnurus</taxon>
    </lineage>
</organism>